<feature type="domain" description="ATPase BadF/BadG/BcrA/BcrD type" evidence="1">
    <location>
        <begin position="15"/>
        <end position="274"/>
    </location>
</feature>
<proteinExistence type="predicted"/>
<dbReference type="InterPro" id="IPR043129">
    <property type="entry name" value="ATPase_NBD"/>
</dbReference>
<dbReference type="AlphaFoldDB" id="A0A031FW80"/>
<sequence>MPDILDRDPASGALVGVDVGGTKTHLRAIVDGALVDRIVPSDLWRQDAIFDDVQNFDRLAQLVTETVGAAPAVTVVGAHGIDSTRQRHQATALLGERMPGVVAVVNDAVLLAPAMGLEAAVCVIAGTGSAVVGFDDTGEPVTADGYGWLIADDASAPGISRRAAVALLRAVDRRGTEAMTDPLAARFLAAFNALDHVDLALRFQADASEASWGGFAPEVFAAAAAGSAIAHEVVAASAAHLADAVSAVRARGARGADVIAAGGVITAQPLLADLLRADLQRTDGTLRFHVLDEPPVAGALALAVAHSDAPSPRKVLS</sequence>
<accession>A0A031FW80</accession>
<evidence type="ECO:0000313" key="3">
    <source>
        <dbReference type="Proteomes" id="UP000024001"/>
    </source>
</evidence>
<dbReference type="RefSeq" id="WP_036311608.1">
    <property type="nucleotide sequence ID" value="NZ_JFYO01000005.1"/>
</dbReference>
<dbReference type="PATRIC" id="fig|273677.3.peg.1857"/>
<dbReference type="Pfam" id="PF01869">
    <property type="entry name" value="BcrAD_BadFG"/>
    <property type="match status" value="1"/>
</dbReference>
<dbReference type="InterPro" id="IPR002731">
    <property type="entry name" value="ATPase_BadF"/>
</dbReference>
<name>A0A031FW80_9MICO</name>
<dbReference type="SUPFAM" id="SSF53067">
    <property type="entry name" value="Actin-like ATPase domain"/>
    <property type="match status" value="1"/>
</dbReference>
<organism evidence="2 3">
    <name type="scientific">Microbacterium oleivorans</name>
    <dbReference type="NCBI Taxonomy" id="273677"/>
    <lineage>
        <taxon>Bacteria</taxon>
        <taxon>Bacillati</taxon>
        <taxon>Actinomycetota</taxon>
        <taxon>Actinomycetes</taxon>
        <taxon>Micrococcales</taxon>
        <taxon>Microbacteriaceae</taxon>
        <taxon>Microbacterium</taxon>
    </lineage>
</organism>
<dbReference type="EMBL" id="JFYO01000005">
    <property type="protein sequence ID" value="EZP27880.1"/>
    <property type="molecule type" value="Genomic_DNA"/>
</dbReference>
<gene>
    <name evidence="2" type="ORF">BW34_01873</name>
</gene>
<evidence type="ECO:0000313" key="2">
    <source>
        <dbReference type="EMBL" id="EZP27880.1"/>
    </source>
</evidence>
<dbReference type="PANTHER" id="PTHR43190:SF3">
    <property type="entry name" value="N-ACETYL-D-GLUCOSAMINE KINASE"/>
    <property type="match status" value="1"/>
</dbReference>
<keyword evidence="3" id="KW-1185">Reference proteome</keyword>
<dbReference type="Gene3D" id="3.30.420.40">
    <property type="match status" value="2"/>
</dbReference>
<evidence type="ECO:0000259" key="1">
    <source>
        <dbReference type="Pfam" id="PF01869"/>
    </source>
</evidence>
<dbReference type="InterPro" id="IPR052519">
    <property type="entry name" value="Euk-type_GlcNAc_Kinase"/>
</dbReference>
<dbReference type="eggNOG" id="COG2971">
    <property type="taxonomic scope" value="Bacteria"/>
</dbReference>
<reference evidence="2 3" key="1">
    <citation type="submission" date="2014-03" db="EMBL/GenBank/DDBJ databases">
        <title>Draft Genome Sequences of 13 Willow Endophytes.</title>
        <authorList>
            <person name="Gan H.Y."/>
            <person name="Gan H.M."/>
            <person name="Savka M.A."/>
            <person name="Hudson A.O."/>
        </authorList>
    </citation>
    <scope>NUCLEOTIDE SEQUENCE [LARGE SCALE GENOMIC DNA]</scope>
    <source>
        <strain evidence="2 3">RIT293</strain>
    </source>
</reference>
<dbReference type="PANTHER" id="PTHR43190">
    <property type="entry name" value="N-ACETYL-D-GLUCOSAMINE KINASE"/>
    <property type="match status" value="1"/>
</dbReference>
<protein>
    <submittedName>
        <fullName evidence="2">BadF/BadG/BcrA/BcrD ATPase family protein</fullName>
    </submittedName>
</protein>
<dbReference type="OrthoDB" id="8701357at2"/>
<dbReference type="Proteomes" id="UP000024001">
    <property type="component" value="Unassembled WGS sequence"/>
</dbReference>
<comment type="caution">
    <text evidence="2">The sequence shown here is derived from an EMBL/GenBank/DDBJ whole genome shotgun (WGS) entry which is preliminary data.</text>
</comment>